<dbReference type="PROSITE" id="PS50051">
    <property type="entry name" value="MCM_2"/>
    <property type="match status" value="1"/>
</dbReference>
<evidence type="ECO:0000256" key="3">
    <source>
        <dbReference type="ARBA" id="ARBA00022840"/>
    </source>
</evidence>
<dbReference type="SUPFAM" id="SSF54211">
    <property type="entry name" value="Ribosomal protein S5 domain 2-like"/>
    <property type="match status" value="1"/>
</dbReference>
<dbReference type="InterPro" id="IPR001208">
    <property type="entry name" value="MCM_dom"/>
</dbReference>
<dbReference type="InterPro" id="IPR020568">
    <property type="entry name" value="Ribosomal_Su5_D2-typ_SF"/>
</dbReference>
<dbReference type="InterPro" id="IPR045006">
    <property type="entry name" value="CHLI-like"/>
</dbReference>
<dbReference type="Pfam" id="PF13541">
    <property type="entry name" value="ChlI"/>
    <property type="match status" value="1"/>
</dbReference>
<dbReference type="Gene3D" id="3.30.230.10">
    <property type="match status" value="1"/>
</dbReference>
<dbReference type="PANTHER" id="PTHR32039:SF7">
    <property type="entry name" value="COMPETENCE PROTEIN COMM"/>
    <property type="match status" value="1"/>
</dbReference>
<dbReference type="InterPro" id="IPR014721">
    <property type="entry name" value="Ribsml_uS5_D2-typ_fold_subgr"/>
</dbReference>
<dbReference type="NCBIfam" id="TIGR00368">
    <property type="entry name" value="YifB family Mg chelatase-like AAA ATPase"/>
    <property type="match status" value="1"/>
</dbReference>
<evidence type="ECO:0000256" key="2">
    <source>
        <dbReference type="ARBA" id="ARBA00022741"/>
    </source>
</evidence>
<dbReference type="PANTHER" id="PTHR32039">
    <property type="entry name" value="MAGNESIUM-CHELATASE SUBUNIT CHLI"/>
    <property type="match status" value="1"/>
</dbReference>
<dbReference type="GO" id="GO:0005524">
    <property type="term" value="F:ATP binding"/>
    <property type="evidence" value="ECO:0007669"/>
    <property type="project" value="UniProtKB-KW"/>
</dbReference>
<dbReference type="NCBIfam" id="NF007365">
    <property type="entry name" value="PRK09862.1"/>
    <property type="match status" value="1"/>
</dbReference>
<dbReference type="InterPro" id="IPR003593">
    <property type="entry name" value="AAA+_ATPase"/>
</dbReference>
<name>A0A7U7I7J9_9GAMM</name>
<dbReference type="SUPFAM" id="SSF52540">
    <property type="entry name" value="P-loop containing nucleoside triphosphate hydrolases"/>
    <property type="match status" value="1"/>
</dbReference>
<comment type="similarity">
    <text evidence="1">Belongs to the Mg-chelatase subunits D/I family. ComM subfamily.</text>
</comment>
<keyword evidence="2" id="KW-0547">Nucleotide-binding</keyword>
<protein>
    <submittedName>
        <fullName evidence="5">Competence protein ComM</fullName>
    </submittedName>
</protein>
<dbReference type="GO" id="GO:0003677">
    <property type="term" value="F:DNA binding"/>
    <property type="evidence" value="ECO:0007669"/>
    <property type="project" value="InterPro"/>
</dbReference>
<feature type="domain" description="MCM C-terminal AAA(+) ATPase" evidence="4">
    <location>
        <begin position="286"/>
        <end position="387"/>
    </location>
</feature>
<organism evidence="5 6">
    <name type="scientific">Zestomonas carbonaria</name>
    <dbReference type="NCBI Taxonomy" id="2762745"/>
    <lineage>
        <taxon>Bacteria</taxon>
        <taxon>Pseudomonadati</taxon>
        <taxon>Pseudomonadota</taxon>
        <taxon>Gammaproteobacteria</taxon>
        <taxon>Pseudomonadales</taxon>
        <taxon>Pseudomonadaceae</taxon>
        <taxon>Zestomonas</taxon>
    </lineage>
</organism>
<dbReference type="AlphaFoldDB" id="A0A7U7I7J9"/>
<dbReference type="PRINTS" id="PR01657">
    <property type="entry name" value="MCMFAMILY"/>
</dbReference>
<dbReference type="InterPro" id="IPR004482">
    <property type="entry name" value="Mg_chelat-rel"/>
</dbReference>
<comment type="caution">
    <text evidence="5">The sequence shown here is derived from an EMBL/GenBank/DDBJ whole genome shotgun (WGS) entry which is preliminary data.</text>
</comment>
<dbReference type="Gene3D" id="3.40.50.300">
    <property type="entry name" value="P-loop containing nucleotide triphosphate hydrolases"/>
    <property type="match status" value="1"/>
</dbReference>
<reference evidence="5 6" key="1">
    <citation type="submission" date="2020-08" db="EMBL/GenBank/DDBJ databases">
        <authorList>
            <person name="Criscuolo A."/>
        </authorList>
    </citation>
    <scope>NUCLEOTIDE SEQUENCE [LARGE SCALE GENOMIC DNA]</scope>
    <source>
        <strain evidence="5">CIP111764</strain>
    </source>
</reference>
<proteinExistence type="inferred from homology"/>
<dbReference type="EMBL" id="CAJFCI010000017">
    <property type="protein sequence ID" value="CAD5106329.1"/>
    <property type="molecule type" value="Genomic_DNA"/>
</dbReference>
<accession>A0A7U7I7J9</accession>
<evidence type="ECO:0000313" key="6">
    <source>
        <dbReference type="Proteomes" id="UP000583387"/>
    </source>
</evidence>
<dbReference type="RefSeq" id="WP_187669695.1">
    <property type="nucleotide sequence ID" value="NZ_CAJFCI010000017.1"/>
</dbReference>
<keyword evidence="6" id="KW-1185">Reference proteome</keyword>
<keyword evidence="3" id="KW-0067">ATP-binding</keyword>
<dbReference type="Pfam" id="PF13335">
    <property type="entry name" value="Mg_chelatase_C"/>
    <property type="match status" value="1"/>
</dbReference>
<dbReference type="Pfam" id="PF01078">
    <property type="entry name" value="Mg_chelatase"/>
    <property type="match status" value="1"/>
</dbReference>
<dbReference type="Proteomes" id="UP000583387">
    <property type="component" value="Unassembled WGS sequence"/>
</dbReference>
<dbReference type="InterPro" id="IPR027417">
    <property type="entry name" value="P-loop_NTPase"/>
</dbReference>
<dbReference type="SMART" id="SM00382">
    <property type="entry name" value="AAA"/>
    <property type="match status" value="1"/>
</dbReference>
<sequence length="499" mass="52781">MSLAIIHSRALVGVEAPAVSVEAHLANGLPSLALVGLPETSVKESKDRVRSAILNSGFDFPARRITLNLAPADLPKDGGRFDLAIALGILAASSQLPAEALDAVECLGELALSGALRPVQGVLPAALAARAAGRALVVPRANAEEASLASGLKVLAADHLLELAGHFNGSAPLAPYQAQGLLRRSPPYPDLAEVQGQLAAKRALLVAAAGNHNLLFSGPPGTGKTLLASRLPGLLPPLDEAEALEVAAIHSVASHTPLDAWPQRPFRTPHHSASGPALVGGGSRPQPGEITLAHQGVLFLDELPEFDRKVLEVLREPLETGHIVIARARDRVRFPARFQLVAAMNPCPCGYLHDPGGRCRCTPEQVQRYRAKLSGPLLDRIDLHLTVARESTSLHAAAEPGQDSASVAAQVAAARQRQMRRQGCTNAVLDLPGLRRHCALKAEDQGWLEQACERLNLSLRAAHRLLKVARTLADLDEQEAITRAHLAEALQYRPSSAGG</sequence>
<evidence type="ECO:0000256" key="1">
    <source>
        <dbReference type="ARBA" id="ARBA00006354"/>
    </source>
</evidence>
<evidence type="ECO:0000259" key="4">
    <source>
        <dbReference type="PROSITE" id="PS50051"/>
    </source>
</evidence>
<dbReference type="InterPro" id="IPR025158">
    <property type="entry name" value="Mg_chelat-rel_C"/>
</dbReference>
<dbReference type="InterPro" id="IPR000523">
    <property type="entry name" value="Mg_chelatse_chII-like_cat_dom"/>
</dbReference>
<gene>
    <name evidence="5" type="primary">comM</name>
    <name evidence="5" type="ORF">PSEWESI4_00589</name>
</gene>
<evidence type="ECO:0000313" key="5">
    <source>
        <dbReference type="EMBL" id="CAD5106329.1"/>
    </source>
</evidence>